<dbReference type="InterPro" id="IPR036291">
    <property type="entry name" value="NAD(P)-bd_dom_sf"/>
</dbReference>
<evidence type="ECO:0000256" key="4">
    <source>
        <dbReference type="ARBA" id="ARBA00013190"/>
    </source>
</evidence>
<dbReference type="InterPro" id="IPR011032">
    <property type="entry name" value="GroES-like_sf"/>
</dbReference>
<dbReference type="AlphaFoldDB" id="A0A6D2IQ69"/>
<dbReference type="EC" id="1.1.1.1" evidence="4"/>
<feature type="domain" description="Alcohol dehydrogenase-like C-terminal" evidence="12">
    <location>
        <begin position="213"/>
        <end position="334"/>
    </location>
</feature>
<evidence type="ECO:0000313" key="15">
    <source>
        <dbReference type="Proteomes" id="UP000467841"/>
    </source>
</evidence>
<feature type="domain" description="Alcohol dehydrogenase-like N-terminal" evidence="13">
    <location>
        <begin position="41"/>
        <end position="172"/>
    </location>
</feature>
<comment type="subunit">
    <text evidence="3">Homodimer.</text>
</comment>
<dbReference type="Gene3D" id="3.90.180.10">
    <property type="entry name" value="Medium-chain alcohol dehydrogenases, catalytic domain"/>
    <property type="match status" value="1"/>
</dbReference>
<dbReference type="InterPro" id="IPR002328">
    <property type="entry name" value="ADH_Zn_CS"/>
</dbReference>
<evidence type="ECO:0000313" key="14">
    <source>
        <dbReference type="EMBL" id="CAA7027253.1"/>
    </source>
</evidence>
<name>A0A6D2IQ69_9BRAS</name>
<dbReference type="Pfam" id="PF08240">
    <property type="entry name" value="ADH_N"/>
    <property type="match status" value="1"/>
</dbReference>
<protein>
    <recommendedName>
        <fullName evidence="4">alcohol dehydrogenase</fullName>
        <ecNumber evidence="4">1.1.1.1</ecNumber>
    </recommendedName>
</protein>
<dbReference type="GO" id="GO:0051903">
    <property type="term" value="F:S-(hydroxymethyl)glutathione dehydrogenase [NAD(P)+] activity"/>
    <property type="evidence" value="ECO:0007669"/>
    <property type="project" value="TreeGrafter"/>
</dbReference>
<keyword evidence="8" id="KW-0520">NAD</keyword>
<evidence type="ECO:0000259" key="12">
    <source>
        <dbReference type="Pfam" id="PF00107"/>
    </source>
</evidence>
<reference evidence="14" key="1">
    <citation type="submission" date="2020-01" db="EMBL/GenBank/DDBJ databases">
        <authorList>
            <person name="Mishra B."/>
        </authorList>
    </citation>
    <scope>NUCLEOTIDE SEQUENCE [LARGE SCALE GENOMIC DNA]</scope>
</reference>
<accession>A0A6D2IQ69</accession>
<keyword evidence="15" id="KW-1185">Reference proteome</keyword>
<dbReference type="GO" id="GO:0005829">
    <property type="term" value="C:cytosol"/>
    <property type="evidence" value="ECO:0007669"/>
    <property type="project" value="TreeGrafter"/>
</dbReference>
<dbReference type="Proteomes" id="UP000467841">
    <property type="component" value="Unassembled WGS sequence"/>
</dbReference>
<evidence type="ECO:0000256" key="8">
    <source>
        <dbReference type="ARBA" id="ARBA00023027"/>
    </source>
</evidence>
<evidence type="ECO:0000256" key="1">
    <source>
        <dbReference type="ARBA" id="ARBA00001947"/>
    </source>
</evidence>
<dbReference type="InterPro" id="IPR013149">
    <property type="entry name" value="ADH-like_C"/>
</dbReference>
<keyword evidence="5 11" id="KW-0479">Metal-binding</keyword>
<gene>
    <name evidence="14" type="ORF">MERR_LOCUS14488</name>
</gene>
<sequence>MGSLSLSSDEGKPIKCKAAICRKAGEALVIEEIQVYPPQAYEVRIKILCSSLCHTDVSFWKLDSGALARFPRILGHEAVGVVESIGEHVDGFKQGDVVLPVFHPHCGECRDCKSPKSNWCTRFCDDFLSNTRRYGMTSRFKDSSGEDIYHFLFVSSFSEYTVVDIAHLVKISPEIPVDKAALFSCGVSTGLGAAWKVADVEEGSTVAILGLGAVGLAVAEGARLRGAAKIIGVDLNPDKCEIGKRFGITDFVNPALFGDKTISQVVKEMTKGGVDYSFECIGVSSLMEEAFNSTRTGGKAVILGMEKRALPINLGSYDLLRGRSICGPLFGGLKPKFDIPILVDRYLKKELNLDGLITHELSFEEINKAFDLLVEGKSIRCILWMDK</sequence>
<evidence type="ECO:0000256" key="2">
    <source>
        <dbReference type="ARBA" id="ARBA00010902"/>
    </source>
</evidence>
<dbReference type="GO" id="GO:0004022">
    <property type="term" value="F:alcohol dehydrogenase (NAD+) activity"/>
    <property type="evidence" value="ECO:0007669"/>
    <property type="project" value="UniProtKB-EC"/>
</dbReference>
<proteinExistence type="inferred from homology"/>
<dbReference type="OrthoDB" id="417550at2759"/>
<dbReference type="InterPro" id="IPR013154">
    <property type="entry name" value="ADH-like_N"/>
</dbReference>
<comment type="catalytic activity">
    <reaction evidence="9">
        <text>a secondary alcohol + NAD(+) = a ketone + NADH + H(+)</text>
        <dbReference type="Rhea" id="RHEA:10740"/>
        <dbReference type="ChEBI" id="CHEBI:15378"/>
        <dbReference type="ChEBI" id="CHEBI:17087"/>
        <dbReference type="ChEBI" id="CHEBI:35681"/>
        <dbReference type="ChEBI" id="CHEBI:57540"/>
        <dbReference type="ChEBI" id="CHEBI:57945"/>
        <dbReference type="EC" id="1.1.1.1"/>
    </reaction>
</comment>
<dbReference type="GO" id="GO:0008270">
    <property type="term" value="F:zinc ion binding"/>
    <property type="evidence" value="ECO:0007669"/>
    <property type="project" value="InterPro"/>
</dbReference>
<evidence type="ECO:0000256" key="5">
    <source>
        <dbReference type="ARBA" id="ARBA00022723"/>
    </source>
</evidence>
<dbReference type="Pfam" id="PF00107">
    <property type="entry name" value="ADH_zinc_N"/>
    <property type="match status" value="1"/>
</dbReference>
<dbReference type="PANTHER" id="PTHR43880:SF10">
    <property type="entry name" value="ALCOHOL DEHYDROGENASE-LIKE 2"/>
    <property type="match status" value="1"/>
</dbReference>
<evidence type="ECO:0000256" key="6">
    <source>
        <dbReference type="ARBA" id="ARBA00022833"/>
    </source>
</evidence>
<dbReference type="GO" id="GO:0046294">
    <property type="term" value="P:formaldehyde catabolic process"/>
    <property type="evidence" value="ECO:0007669"/>
    <property type="project" value="TreeGrafter"/>
</dbReference>
<comment type="cofactor">
    <cofactor evidence="1 11">
        <name>Zn(2+)</name>
        <dbReference type="ChEBI" id="CHEBI:29105"/>
    </cofactor>
</comment>
<evidence type="ECO:0000256" key="10">
    <source>
        <dbReference type="ARBA" id="ARBA00049243"/>
    </source>
</evidence>
<dbReference type="FunFam" id="3.40.50.720:FF:000003">
    <property type="entry name" value="S-(hydroxymethyl)glutathione dehydrogenase"/>
    <property type="match status" value="1"/>
</dbReference>
<dbReference type="PROSITE" id="PS00059">
    <property type="entry name" value="ADH_ZINC"/>
    <property type="match status" value="1"/>
</dbReference>
<dbReference type="FunFam" id="3.90.180.10:FF:000007">
    <property type="entry name" value="Alcohol dehydrogenase 6"/>
    <property type="match status" value="1"/>
</dbReference>
<dbReference type="Gene3D" id="3.40.50.720">
    <property type="entry name" value="NAD(P)-binding Rossmann-like Domain"/>
    <property type="match status" value="1"/>
</dbReference>
<keyword evidence="7" id="KW-0560">Oxidoreductase</keyword>
<dbReference type="EMBL" id="CACVBM020001052">
    <property type="protein sequence ID" value="CAA7027253.1"/>
    <property type="molecule type" value="Genomic_DNA"/>
</dbReference>
<evidence type="ECO:0000256" key="3">
    <source>
        <dbReference type="ARBA" id="ARBA00011738"/>
    </source>
</evidence>
<dbReference type="PANTHER" id="PTHR43880">
    <property type="entry name" value="ALCOHOL DEHYDROGENASE"/>
    <property type="match status" value="1"/>
</dbReference>
<comment type="caution">
    <text evidence="14">The sequence shown here is derived from an EMBL/GenBank/DDBJ whole genome shotgun (WGS) entry which is preliminary data.</text>
</comment>
<evidence type="ECO:0000256" key="11">
    <source>
        <dbReference type="RuleBase" id="RU361277"/>
    </source>
</evidence>
<evidence type="ECO:0000259" key="13">
    <source>
        <dbReference type="Pfam" id="PF08240"/>
    </source>
</evidence>
<comment type="catalytic activity">
    <reaction evidence="10">
        <text>a primary alcohol + NAD(+) = an aldehyde + NADH + H(+)</text>
        <dbReference type="Rhea" id="RHEA:10736"/>
        <dbReference type="ChEBI" id="CHEBI:15378"/>
        <dbReference type="ChEBI" id="CHEBI:15734"/>
        <dbReference type="ChEBI" id="CHEBI:17478"/>
        <dbReference type="ChEBI" id="CHEBI:57540"/>
        <dbReference type="ChEBI" id="CHEBI:57945"/>
        <dbReference type="EC" id="1.1.1.1"/>
    </reaction>
</comment>
<dbReference type="SUPFAM" id="SSF50129">
    <property type="entry name" value="GroES-like"/>
    <property type="match status" value="2"/>
</dbReference>
<evidence type="ECO:0000256" key="7">
    <source>
        <dbReference type="ARBA" id="ARBA00023002"/>
    </source>
</evidence>
<dbReference type="CDD" id="cd08301">
    <property type="entry name" value="alcohol_DH_plants"/>
    <property type="match status" value="1"/>
</dbReference>
<evidence type="ECO:0000256" key="9">
    <source>
        <dbReference type="ARBA" id="ARBA00049164"/>
    </source>
</evidence>
<organism evidence="14 15">
    <name type="scientific">Microthlaspi erraticum</name>
    <dbReference type="NCBI Taxonomy" id="1685480"/>
    <lineage>
        <taxon>Eukaryota</taxon>
        <taxon>Viridiplantae</taxon>
        <taxon>Streptophyta</taxon>
        <taxon>Embryophyta</taxon>
        <taxon>Tracheophyta</taxon>
        <taxon>Spermatophyta</taxon>
        <taxon>Magnoliopsida</taxon>
        <taxon>eudicotyledons</taxon>
        <taxon>Gunneridae</taxon>
        <taxon>Pentapetalae</taxon>
        <taxon>rosids</taxon>
        <taxon>malvids</taxon>
        <taxon>Brassicales</taxon>
        <taxon>Brassicaceae</taxon>
        <taxon>Coluteocarpeae</taxon>
        <taxon>Microthlaspi</taxon>
    </lineage>
</organism>
<keyword evidence="6 11" id="KW-0862">Zinc</keyword>
<comment type="similarity">
    <text evidence="2">Belongs to the zinc-containing alcohol dehydrogenase family. Class-III subfamily.</text>
</comment>
<dbReference type="SUPFAM" id="SSF51735">
    <property type="entry name" value="NAD(P)-binding Rossmann-fold domains"/>
    <property type="match status" value="1"/>
</dbReference>